<comment type="subcellular location">
    <subcellularLocation>
        <location evidence="1">Cytoplasm</location>
    </subcellularLocation>
</comment>
<evidence type="ECO:0000256" key="4">
    <source>
        <dbReference type="ARBA" id="ARBA00022723"/>
    </source>
</evidence>
<dbReference type="Pfam" id="PF00169">
    <property type="entry name" value="PH"/>
    <property type="match status" value="1"/>
</dbReference>
<evidence type="ECO:0000313" key="10">
    <source>
        <dbReference type="Proteomes" id="UP000694388"/>
    </source>
</evidence>
<keyword evidence="10" id="KW-1185">Reference proteome</keyword>
<dbReference type="InterPro" id="IPR037849">
    <property type="entry name" value="PH1_ADAP"/>
</dbReference>
<keyword evidence="2" id="KW-0343">GTPase activation</keyword>
<dbReference type="GeneTree" id="ENSGT00940000155698"/>
<evidence type="ECO:0000259" key="8">
    <source>
        <dbReference type="PROSITE" id="PS50003"/>
    </source>
</evidence>
<sequence>MTGFLEGLLWKRGRDNGQFLQRKFVLSEKEGILKYFTKMEQGREPKSVIRICDINATFQPHKIGNQNGLQITHLKDGITRNIFVFHQEGKVIVDWFNAIRAARFHYLQVAFPGAQDQDLVKKLTRTYAIEGYMEKSGPRPHEGFKRRWCTLDTMDRRLMYFKDPLDAFPKGEVFIGSIDSGYSVHTELPLGTQNARFPHGLTICTPERNFLFACESPSHLKEWVAALEDVIKRPMCPQDYAVEARFVHKR</sequence>
<reference evidence="9" key="1">
    <citation type="submission" date="2025-08" db="UniProtKB">
        <authorList>
            <consortium name="Ensembl"/>
        </authorList>
    </citation>
    <scope>IDENTIFICATION</scope>
</reference>
<dbReference type="CDD" id="cd01251">
    <property type="entry name" value="PH2_ADAP"/>
    <property type="match status" value="1"/>
</dbReference>
<evidence type="ECO:0000256" key="6">
    <source>
        <dbReference type="ARBA" id="ARBA00022771"/>
    </source>
</evidence>
<dbReference type="CDD" id="cd13252">
    <property type="entry name" value="PH1_ADAP"/>
    <property type="match status" value="1"/>
</dbReference>
<keyword evidence="7" id="KW-0862">Zinc</keyword>
<dbReference type="AlphaFoldDB" id="A0A8C4Q7M5"/>
<dbReference type="PANTHER" id="PTHR46021">
    <property type="entry name" value="ARF-GAP WITH DUAL PH DOMAIN-CONTAINING PROTEIN 1-LIKE PROTEIN"/>
    <property type="match status" value="1"/>
</dbReference>
<dbReference type="FunFam" id="2.30.29.30:FF:000080">
    <property type="entry name" value="Arf-GAP with dual PH domain-containing protein 1"/>
    <property type="match status" value="1"/>
</dbReference>
<accession>A0A8C4Q7M5</accession>
<dbReference type="InterPro" id="IPR037851">
    <property type="entry name" value="PH2_ADAP"/>
</dbReference>
<dbReference type="Gene3D" id="2.30.29.30">
    <property type="entry name" value="Pleckstrin-homology domain (PH domain)/Phosphotyrosine-binding domain (PTB)"/>
    <property type="match status" value="2"/>
</dbReference>
<dbReference type="GO" id="GO:0008270">
    <property type="term" value="F:zinc ion binding"/>
    <property type="evidence" value="ECO:0007669"/>
    <property type="project" value="UniProtKB-KW"/>
</dbReference>
<dbReference type="InterPro" id="IPR011993">
    <property type="entry name" value="PH-like_dom_sf"/>
</dbReference>
<reference evidence="9" key="2">
    <citation type="submission" date="2025-09" db="UniProtKB">
        <authorList>
            <consortium name="Ensembl"/>
        </authorList>
    </citation>
    <scope>IDENTIFICATION</scope>
</reference>
<dbReference type="GO" id="GO:0005096">
    <property type="term" value="F:GTPase activator activity"/>
    <property type="evidence" value="ECO:0007669"/>
    <property type="project" value="UniProtKB-KW"/>
</dbReference>
<dbReference type="SMART" id="SM00233">
    <property type="entry name" value="PH"/>
    <property type="match status" value="2"/>
</dbReference>
<evidence type="ECO:0000256" key="7">
    <source>
        <dbReference type="ARBA" id="ARBA00022833"/>
    </source>
</evidence>
<keyword evidence="4" id="KW-0479">Metal-binding</keyword>
<name>A0A8C4Q7M5_EPTBU</name>
<dbReference type="PROSITE" id="PS50003">
    <property type="entry name" value="PH_DOMAIN"/>
    <property type="match status" value="1"/>
</dbReference>
<dbReference type="GO" id="GO:0005547">
    <property type="term" value="F:phosphatidylinositol-3,4,5-trisphosphate binding"/>
    <property type="evidence" value="ECO:0007669"/>
    <property type="project" value="TreeGrafter"/>
</dbReference>
<evidence type="ECO:0000256" key="1">
    <source>
        <dbReference type="ARBA" id="ARBA00004496"/>
    </source>
</evidence>
<proteinExistence type="predicted"/>
<dbReference type="Proteomes" id="UP000694388">
    <property type="component" value="Unplaced"/>
</dbReference>
<dbReference type="SUPFAM" id="SSF50729">
    <property type="entry name" value="PH domain-like"/>
    <property type="match status" value="2"/>
</dbReference>
<organism evidence="9 10">
    <name type="scientific">Eptatretus burgeri</name>
    <name type="common">Inshore hagfish</name>
    <dbReference type="NCBI Taxonomy" id="7764"/>
    <lineage>
        <taxon>Eukaryota</taxon>
        <taxon>Metazoa</taxon>
        <taxon>Chordata</taxon>
        <taxon>Craniata</taxon>
        <taxon>Vertebrata</taxon>
        <taxon>Cyclostomata</taxon>
        <taxon>Myxini</taxon>
        <taxon>Myxiniformes</taxon>
        <taxon>Myxinidae</taxon>
        <taxon>Eptatretinae</taxon>
        <taxon>Eptatretus</taxon>
    </lineage>
</organism>
<evidence type="ECO:0000256" key="2">
    <source>
        <dbReference type="ARBA" id="ARBA00022468"/>
    </source>
</evidence>
<dbReference type="GO" id="GO:1902936">
    <property type="term" value="F:phosphatidylinositol bisphosphate binding"/>
    <property type="evidence" value="ECO:0007669"/>
    <property type="project" value="InterPro"/>
</dbReference>
<keyword evidence="5" id="KW-0677">Repeat</keyword>
<dbReference type="InterPro" id="IPR052589">
    <property type="entry name" value="Arf-GAP_dual-PH_domain"/>
</dbReference>
<evidence type="ECO:0000313" key="9">
    <source>
        <dbReference type="Ensembl" id="ENSEBUP00000011203.1"/>
    </source>
</evidence>
<dbReference type="Ensembl" id="ENSEBUT00000011767.1">
    <property type="protein sequence ID" value="ENSEBUP00000011203.1"/>
    <property type="gene ID" value="ENSEBUG00000007200.1"/>
</dbReference>
<dbReference type="InterPro" id="IPR001849">
    <property type="entry name" value="PH_domain"/>
</dbReference>
<dbReference type="PANTHER" id="PTHR46021:SF2">
    <property type="entry name" value="ARF-GAP WITH DUAL PH DOMAIN-CONTAINING PROTEIN 1"/>
    <property type="match status" value="1"/>
</dbReference>
<protein>
    <recommendedName>
        <fullName evidence="8">PH domain-containing protein</fullName>
    </recommendedName>
</protein>
<feature type="domain" description="PH" evidence="8">
    <location>
        <begin position="126"/>
        <end position="232"/>
    </location>
</feature>
<keyword evidence="6" id="KW-0863">Zinc-finger</keyword>
<evidence type="ECO:0000256" key="5">
    <source>
        <dbReference type="ARBA" id="ARBA00022737"/>
    </source>
</evidence>
<dbReference type="GO" id="GO:0005737">
    <property type="term" value="C:cytoplasm"/>
    <property type="evidence" value="ECO:0007669"/>
    <property type="project" value="UniProtKB-SubCell"/>
</dbReference>
<dbReference type="OMA" id="EWASSNI"/>
<dbReference type="GO" id="GO:0005886">
    <property type="term" value="C:plasma membrane"/>
    <property type="evidence" value="ECO:0007669"/>
    <property type="project" value="TreeGrafter"/>
</dbReference>
<evidence type="ECO:0000256" key="3">
    <source>
        <dbReference type="ARBA" id="ARBA00022490"/>
    </source>
</evidence>
<keyword evidence="3" id="KW-0963">Cytoplasm</keyword>
<dbReference type="FunFam" id="2.30.29.30:FF:000099">
    <property type="entry name" value="Arf-GAP with dual PH domain-containing protein 1"/>
    <property type="match status" value="1"/>
</dbReference>